<evidence type="ECO:0000313" key="1">
    <source>
        <dbReference type="EMBL" id="MBB5040692.1"/>
    </source>
</evidence>
<name>A0A7W7YR75_9HYPH</name>
<sequence>MPYVERKNGAIVGVYGVAQPEYAEEWLEPDHADVVAYLNPPPAVPSEISDRQFFQQMAIEGRITQDEALDAVGSGVIPAAMDALVEQLPESQRFAARMLIRGATTFRRTHPVTELIGQLYGMTGDQIDATWRSASEL</sequence>
<comment type="caution">
    <text evidence="1">The sequence shown here is derived from an EMBL/GenBank/DDBJ whole genome shotgun (WGS) entry which is preliminary data.</text>
</comment>
<dbReference type="Proteomes" id="UP000535406">
    <property type="component" value="Unassembled WGS sequence"/>
</dbReference>
<organism evidence="1 2">
    <name type="scientific">Shinella fusca</name>
    <dbReference type="NCBI Taxonomy" id="544480"/>
    <lineage>
        <taxon>Bacteria</taxon>
        <taxon>Pseudomonadati</taxon>
        <taxon>Pseudomonadota</taxon>
        <taxon>Alphaproteobacteria</taxon>
        <taxon>Hyphomicrobiales</taxon>
        <taxon>Rhizobiaceae</taxon>
        <taxon>Shinella</taxon>
    </lineage>
</organism>
<dbReference type="RefSeq" id="WP_184139705.1">
    <property type="nucleotide sequence ID" value="NZ_JACHIK010000001.1"/>
</dbReference>
<evidence type="ECO:0000313" key="2">
    <source>
        <dbReference type="Proteomes" id="UP000535406"/>
    </source>
</evidence>
<reference evidence="1 2" key="1">
    <citation type="submission" date="2020-08" db="EMBL/GenBank/DDBJ databases">
        <title>Genomic Encyclopedia of Type Strains, Phase IV (KMG-IV): sequencing the most valuable type-strain genomes for metagenomic binning, comparative biology and taxonomic classification.</title>
        <authorList>
            <person name="Goeker M."/>
        </authorList>
    </citation>
    <scope>NUCLEOTIDE SEQUENCE [LARGE SCALE GENOMIC DNA]</scope>
    <source>
        <strain evidence="1 2">DSM 21319</strain>
    </source>
</reference>
<gene>
    <name evidence="1" type="ORF">HNQ66_000070</name>
</gene>
<proteinExistence type="predicted"/>
<protein>
    <submittedName>
        <fullName evidence="1">Uncharacterized protein</fullName>
    </submittedName>
</protein>
<accession>A0A7W7YR75</accession>
<keyword evidence="2" id="KW-1185">Reference proteome</keyword>
<dbReference type="AlphaFoldDB" id="A0A7W7YR75"/>
<dbReference type="EMBL" id="JACHIK010000001">
    <property type="protein sequence ID" value="MBB5040692.1"/>
    <property type="molecule type" value="Genomic_DNA"/>
</dbReference>